<feature type="chain" id="PRO_5040938248" evidence="3">
    <location>
        <begin position="22"/>
        <end position="821"/>
    </location>
</feature>
<keyword evidence="2" id="KW-0326">Glycosidase</keyword>
<dbReference type="Gene3D" id="3.20.20.80">
    <property type="entry name" value="Glycosidases"/>
    <property type="match status" value="1"/>
</dbReference>
<comment type="caution">
    <text evidence="5">The sequence shown here is derived from an EMBL/GenBank/DDBJ whole genome shotgun (WGS) entry which is preliminary data.</text>
</comment>
<dbReference type="RefSeq" id="WP_275682479.1">
    <property type="nucleotide sequence ID" value="NZ_JAJLJH010000002.1"/>
</dbReference>
<dbReference type="EMBL" id="JAJLJH010000002">
    <property type="protein sequence ID" value="MCK9686455.1"/>
    <property type="molecule type" value="Genomic_DNA"/>
</dbReference>
<evidence type="ECO:0000313" key="6">
    <source>
        <dbReference type="Proteomes" id="UP001139353"/>
    </source>
</evidence>
<accession>A0A9X1YKA0</accession>
<evidence type="ECO:0000313" key="5">
    <source>
        <dbReference type="EMBL" id="MCK9686455.1"/>
    </source>
</evidence>
<dbReference type="Pfam" id="PF00128">
    <property type="entry name" value="Alpha-amylase"/>
    <property type="match status" value="1"/>
</dbReference>
<dbReference type="Proteomes" id="UP001139353">
    <property type="component" value="Unassembled WGS sequence"/>
</dbReference>
<evidence type="ECO:0000259" key="4">
    <source>
        <dbReference type="SMART" id="SM00642"/>
    </source>
</evidence>
<dbReference type="PANTHER" id="PTHR10357">
    <property type="entry name" value="ALPHA-AMYLASE FAMILY MEMBER"/>
    <property type="match status" value="1"/>
</dbReference>
<dbReference type="GO" id="GO:0016798">
    <property type="term" value="F:hydrolase activity, acting on glycosyl bonds"/>
    <property type="evidence" value="ECO:0007669"/>
    <property type="project" value="UniProtKB-KW"/>
</dbReference>
<keyword evidence="1 5" id="KW-0378">Hydrolase</keyword>
<dbReference type="SUPFAM" id="SSF51011">
    <property type="entry name" value="Glycosyl hydrolase domain"/>
    <property type="match status" value="1"/>
</dbReference>
<evidence type="ECO:0000256" key="3">
    <source>
        <dbReference type="SAM" id="SignalP"/>
    </source>
</evidence>
<keyword evidence="3" id="KW-0732">Signal</keyword>
<evidence type="ECO:0000256" key="1">
    <source>
        <dbReference type="ARBA" id="ARBA00022801"/>
    </source>
</evidence>
<dbReference type="GO" id="GO:0005975">
    <property type="term" value="P:carbohydrate metabolic process"/>
    <property type="evidence" value="ECO:0007669"/>
    <property type="project" value="InterPro"/>
</dbReference>
<dbReference type="InterPro" id="IPR013780">
    <property type="entry name" value="Glyco_hydro_b"/>
</dbReference>
<feature type="signal peptide" evidence="3">
    <location>
        <begin position="1"/>
        <end position="21"/>
    </location>
</feature>
<dbReference type="PANTHER" id="PTHR10357:SF210">
    <property type="entry name" value="MALTODEXTRIN GLUCOSIDASE"/>
    <property type="match status" value="1"/>
</dbReference>
<proteinExistence type="predicted"/>
<gene>
    <name evidence="5" type="ORF">LPC04_12125</name>
</gene>
<reference evidence="5" key="1">
    <citation type="submission" date="2021-11" db="EMBL/GenBank/DDBJ databases">
        <title>BS-T2-15 a new species belonging to the Comamonadaceae family isolated from the soil of a French oak forest.</title>
        <authorList>
            <person name="Mieszkin S."/>
            <person name="Alain K."/>
        </authorList>
    </citation>
    <scope>NUCLEOTIDE SEQUENCE</scope>
    <source>
        <strain evidence="5">BS-T2-15</strain>
    </source>
</reference>
<keyword evidence="6" id="KW-1185">Reference proteome</keyword>
<dbReference type="InterPro" id="IPR006047">
    <property type="entry name" value="GH13_cat_dom"/>
</dbReference>
<dbReference type="SUPFAM" id="SSF51445">
    <property type="entry name" value="(Trans)glycosidases"/>
    <property type="match status" value="1"/>
</dbReference>
<feature type="domain" description="Glycosyl hydrolase family 13 catalytic" evidence="4">
    <location>
        <begin position="307"/>
        <end position="712"/>
    </location>
</feature>
<dbReference type="AlphaFoldDB" id="A0A9X1YKA0"/>
<protein>
    <submittedName>
        <fullName evidence="5">Glycoside hydrolase family 13 protein</fullName>
    </submittedName>
</protein>
<dbReference type="Gene3D" id="2.60.40.1180">
    <property type="entry name" value="Golgi alpha-mannosidase II"/>
    <property type="match status" value="1"/>
</dbReference>
<name>A0A9X1YKA0_9BURK</name>
<dbReference type="Gene3D" id="3.90.400.10">
    <property type="entry name" value="Oligo-1,6-glucosidase, Domain 2"/>
    <property type="match status" value="1"/>
</dbReference>
<dbReference type="InterPro" id="IPR045857">
    <property type="entry name" value="O16G_dom_2"/>
</dbReference>
<dbReference type="InterPro" id="IPR017853">
    <property type="entry name" value="GH"/>
</dbReference>
<evidence type="ECO:0000256" key="2">
    <source>
        <dbReference type="ARBA" id="ARBA00023295"/>
    </source>
</evidence>
<dbReference type="SMART" id="SM00642">
    <property type="entry name" value="Aamy"/>
    <property type="match status" value="1"/>
</dbReference>
<organism evidence="5 6">
    <name type="scientific">Scleromatobacter humisilvae</name>
    <dbReference type="NCBI Taxonomy" id="2897159"/>
    <lineage>
        <taxon>Bacteria</taxon>
        <taxon>Pseudomonadati</taxon>
        <taxon>Pseudomonadota</taxon>
        <taxon>Betaproteobacteria</taxon>
        <taxon>Burkholderiales</taxon>
        <taxon>Sphaerotilaceae</taxon>
        <taxon>Scleromatobacter</taxon>
    </lineage>
</organism>
<sequence length="821" mass="90041">MKSHRLAASALLLAAATQAFAADCHPDPLPGRSIYLRGSFNDWRADDETALSYVCDHYELVARLSGAQSFKVGDEDWDFDFGAPGDITLNSGVPVALAAKGQALKATFNGVARISLTPGPAPTLTVTDLPADTPLPPPAASTVTDPVALSLAFDSQDVADKSPYGAVVVGTEVTFSLSALPGVDAVTLVVEKRRLEGNYDVLDYSELARVPLARAPAGADGRERWSGRYRFDAAAVYGYWFEAKIGGRTVLFENNPTPVYWTRERGAGGAGVVAEMPSNAKRIRRYRQTVYTPYTVPAWASDAVYYYIFPERFRNGDRRNDPRPGVDRFHDKTVEFHEHWNDKPWRPGSGDGSDDQWSNDFFGGDIAGIIQKLDYIRSVGANTLYITPMFTAASNHKYDTADWKHIDPHFGTNADFERLCREAAKRGIRVLPDASLNHSGADSIYFDRYGTRGGQGAFEGGRINAASPYASWYTFDATQAEPDKQFKGWVGVADLPELNKADPSYRAFAYGAPDSVTRTWLNAGASGWRMDVAPWVPDDFWREWRAVVKQTKPDALTVSETWFDASKFFLGDEFDSTMNYIFRDAVLDYANGGDARRMVANLEEIREAYPPQTFAALMNLLSTHDSARSLHVLGDVDGKATPAEVALAKQKLRLAVFFQMTYPGSPAIFYGDEVGVTGGPDPMNRGTYPWADRGGHPDNALLADFRRLTKLRHDLPVLRHGQLMAPLHVDEHVVVLARRDANTVAITATNNGDAARTLTVPVPRGASPFPWTDALSHVPAQVDIAARTLTIVVPARSGVVLLARASHVPKRADAAMRDSQP</sequence>
<dbReference type="CDD" id="cd11338">
    <property type="entry name" value="AmyAc_CMD"/>
    <property type="match status" value="1"/>
</dbReference>